<keyword evidence="2" id="KW-1185">Reference proteome</keyword>
<name>A0ABU9YBH9_9SPHN</name>
<protein>
    <submittedName>
        <fullName evidence="1">Uncharacterized protein</fullName>
    </submittedName>
</protein>
<gene>
    <name evidence="1" type="ORF">ABC974_26350</name>
</gene>
<comment type="caution">
    <text evidence="1">The sequence shown here is derived from an EMBL/GenBank/DDBJ whole genome shotgun (WGS) entry which is preliminary data.</text>
</comment>
<sequence length="62" mass="7072">MNILQLLRCAKGHHVRSGRRARFVNGRRESVCRGCGRKMVKEDQYWRLADDGGTAQETQPAT</sequence>
<dbReference type="EMBL" id="JBDIME010000040">
    <property type="protein sequence ID" value="MEN2793173.1"/>
    <property type="molecule type" value="Genomic_DNA"/>
</dbReference>
<dbReference type="RefSeq" id="WP_343891493.1">
    <property type="nucleotide sequence ID" value="NZ_BAAAEH010000044.1"/>
</dbReference>
<accession>A0ABU9YBH9</accession>
<evidence type="ECO:0000313" key="1">
    <source>
        <dbReference type="EMBL" id="MEN2793173.1"/>
    </source>
</evidence>
<reference evidence="1 2" key="1">
    <citation type="submission" date="2024-05" db="EMBL/GenBank/DDBJ databases">
        <authorList>
            <person name="Liu Q."/>
            <person name="Xin Y.-H."/>
        </authorList>
    </citation>
    <scope>NUCLEOTIDE SEQUENCE [LARGE SCALE GENOMIC DNA]</scope>
    <source>
        <strain evidence="1 2">CGMCC 1.10181</strain>
    </source>
</reference>
<evidence type="ECO:0000313" key="2">
    <source>
        <dbReference type="Proteomes" id="UP001419910"/>
    </source>
</evidence>
<proteinExistence type="predicted"/>
<organism evidence="1 2">
    <name type="scientific">Sphingomonas oligophenolica</name>
    <dbReference type="NCBI Taxonomy" id="301154"/>
    <lineage>
        <taxon>Bacteria</taxon>
        <taxon>Pseudomonadati</taxon>
        <taxon>Pseudomonadota</taxon>
        <taxon>Alphaproteobacteria</taxon>
        <taxon>Sphingomonadales</taxon>
        <taxon>Sphingomonadaceae</taxon>
        <taxon>Sphingomonas</taxon>
    </lineage>
</organism>
<dbReference type="Proteomes" id="UP001419910">
    <property type="component" value="Unassembled WGS sequence"/>
</dbReference>